<keyword evidence="1" id="KW-0175">Coiled coil</keyword>
<keyword evidence="3" id="KW-1185">Reference proteome</keyword>
<feature type="coiled-coil region" evidence="1">
    <location>
        <begin position="268"/>
        <end position="295"/>
    </location>
</feature>
<evidence type="ECO:0000313" key="2">
    <source>
        <dbReference type="EMBL" id="VGO17475.1"/>
    </source>
</evidence>
<dbReference type="Proteomes" id="UP000366872">
    <property type="component" value="Unassembled WGS sequence"/>
</dbReference>
<gene>
    <name evidence="2" type="ORF">PDESU_06071</name>
</gene>
<dbReference type="EMBL" id="CAAHFG010000004">
    <property type="protein sequence ID" value="VGO17475.1"/>
    <property type="molecule type" value="Genomic_DNA"/>
</dbReference>
<reference evidence="2 3" key="1">
    <citation type="submission" date="2019-04" db="EMBL/GenBank/DDBJ databases">
        <authorList>
            <person name="Van Vliet M D."/>
        </authorList>
    </citation>
    <scope>NUCLEOTIDE SEQUENCE [LARGE SCALE GENOMIC DNA]</scope>
    <source>
        <strain evidence="2 3">F1</strain>
    </source>
</reference>
<dbReference type="AlphaFoldDB" id="A0A6C2UBQ1"/>
<name>A0A6C2UBQ1_PONDE</name>
<protein>
    <submittedName>
        <fullName evidence="2">Uncharacterized protein</fullName>
    </submittedName>
</protein>
<dbReference type="RefSeq" id="WP_136082942.1">
    <property type="nucleotide sequence ID" value="NZ_CAAHFG010000004.1"/>
</dbReference>
<proteinExistence type="predicted"/>
<organism evidence="2 3">
    <name type="scientific">Pontiella desulfatans</name>
    <dbReference type="NCBI Taxonomy" id="2750659"/>
    <lineage>
        <taxon>Bacteria</taxon>
        <taxon>Pseudomonadati</taxon>
        <taxon>Kiritimatiellota</taxon>
        <taxon>Kiritimatiellia</taxon>
        <taxon>Kiritimatiellales</taxon>
        <taxon>Pontiellaceae</taxon>
        <taxon>Pontiella</taxon>
    </lineage>
</organism>
<evidence type="ECO:0000313" key="3">
    <source>
        <dbReference type="Proteomes" id="UP000366872"/>
    </source>
</evidence>
<sequence length="389" mass="44279">MKKLGLILGLAAICIASVAEEKEGYFLPWDQKGSLIWRGAVEGNDGTWYDIRIVPGYTPPGRYGWKYMKMGGRNLREYVEAEKYQKIGEQSGEVLEWSYDDCLSDFTFKGAGKAWKKNYGRAAKRTEKRVFGWWLSYPWATVQSCVDNVFRIPTGLIGTTAGTGWSLVVIPAYHAVDSGTKAVWNGGVRGAVVPVSGWAWNTLASPPLSLVGQMPSHERVDGFWVREVEKGLEPGREPDQQAKVAVAEWGVLLHGEFMGFETRRNEINREQSRRLKEIEAEKRRVREEMARRKAAVTLEEEKRVESLLAEENRNDLVGRVQDGNWTKNSIRYYRDDIRNQLQKLGMSKTQQDAVIRILQEHPPASIDWRAYQKTDPLLETIDVIKKVGQ</sequence>
<accession>A0A6C2UBQ1</accession>
<evidence type="ECO:0000256" key="1">
    <source>
        <dbReference type="SAM" id="Coils"/>
    </source>
</evidence>